<accession>A0A520KTZ9</accession>
<evidence type="ECO:0000313" key="2">
    <source>
        <dbReference type="Proteomes" id="UP000317158"/>
    </source>
</evidence>
<comment type="caution">
    <text evidence="1">The sequence shown here is derived from an EMBL/GenBank/DDBJ whole genome shotgun (WGS) entry which is preliminary data.</text>
</comment>
<gene>
    <name evidence="1" type="ORF">EF806_01310</name>
</gene>
<dbReference type="SUPFAM" id="SSF55718">
    <property type="entry name" value="SCP-like"/>
    <property type="match status" value="1"/>
</dbReference>
<protein>
    <submittedName>
        <fullName evidence="1">Uncharacterized protein</fullName>
    </submittedName>
</protein>
<dbReference type="Gene3D" id="3.30.1050.10">
    <property type="entry name" value="SCP2 sterol-binding domain"/>
    <property type="match status" value="1"/>
</dbReference>
<dbReference type="EMBL" id="RXIF01000002">
    <property type="protein sequence ID" value="RZN65555.1"/>
    <property type="molecule type" value="Genomic_DNA"/>
</dbReference>
<dbReference type="AlphaFoldDB" id="A0A520KTZ9"/>
<dbReference type="InterPro" id="IPR036527">
    <property type="entry name" value="SCP2_sterol-bd_dom_sf"/>
</dbReference>
<reference evidence="1 2" key="1">
    <citation type="journal article" date="2019" name="Nat. Microbiol.">
        <title>Wide diversity of methane and short-chain alkane metabolisms in uncultured archaea.</title>
        <authorList>
            <person name="Borrel G."/>
            <person name="Adam P.S."/>
            <person name="McKay L.J."/>
            <person name="Chen L.X."/>
            <person name="Sierra-Garcia I.N."/>
            <person name="Sieber C.M."/>
            <person name="Letourneur Q."/>
            <person name="Ghozlane A."/>
            <person name="Andersen G.L."/>
            <person name="Li W.J."/>
            <person name="Hallam S.J."/>
            <person name="Muyzer G."/>
            <person name="de Oliveira V.M."/>
            <person name="Inskeep W.P."/>
            <person name="Banfield J.F."/>
            <person name="Gribaldo S."/>
        </authorList>
    </citation>
    <scope>NUCLEOTIDE SEQUENCE [LARGE SCALE GENOMIC DNA]</scope>
    <source>
        <strain evidence="1">NM1a</strain>
    </source>
</reference>
<evidence type="ECO:0000313" key="1">
    <source>
        <dbReference type="EMBL" id="RZN65555.1"/>
    </source>
</evidence>
<name>A0A520KTZ9_METT2</name>
<proteinExistence type="predicted"/>
<organism evidence="1 2">
    <name type="scientific">Methanoliparum thermophilum</name>
    <dbReference type="NCBI Taxonomy" id="2491083"/>
    <lineage>
        <taxon>Archaea</taxon>
        <taxon>Methanobacteriati</taxon>
        <taxon>Methanobacteriota</taxon>
        <taxon>Candidatus Methanoliparia</taxon>
        <taxon>Candidatus Methanoliparales</taxon>
        <taxon>Candidatus Methanoliparaceae</taxon>
        <taxon>Candidatus Methanoliparum</taxon>
    </lineage>
</organism>
<sequence>MAEKIKEIGEKAIKADVEELKKIFPDLLDTIKDAEVSDYIKVLKESPDLIIRGIPKAGEFINKSKPDDALPVIRETLPLIFDKVQKYGLEKFLTEVPDLAKMIPDIFSSMQKLMKEINPDKLTEFGRDFEDIMKSFFPLVNEGFPIVKKINKDIDDMFNKIKSAKVTTGVNLIDMGWGFRINWNNGEITLDSNTESDLTLELPTKSLFDMFEIMTSGSLSAALKAFTTGKIKIKGAMMKGAAILPLFTELGKLIKR</sequence>
<dbReference type="Proteomes" id="UP000317158">
    <property type="component" value="Unassembled WGS sequence"/>
</dbReference>